<keyword evidence="1" id="KW-0472">Membrane</keyword>
<evidence type="ECO:0000313" key="3">
    <source>
        <dbReference type="Proteomes" id="UP000326062"/>
    </source>
</evidence>
<feature type="transmembrane region" description="Helical" evidence="1">
    <location>
        <begin position="16"/>
        <end position="39"/>
    </location>
</feature>
<dbReference type="Proteomes" id="UP000326062">
    <property type="component" value="Chromosome 1"/>
</dbReference>
<keyword evidence="1" id="KW-1133">Transmembrane helix</keyword>
<feature type="non-terminal residue" evidence="2">
    <location>
        <position position="1"/>
    </location>
</feature>
<dbReference type="AlphaFoldDB" id="A0A5J5N301"/>
<name>A0A5J5N301_MUNRE</name>
<dbReference type="PANTHER" id="PTHR39235:SF1">
    <property type="entry name" value="PHOSPHATIDYLINOSITOL N-ACETYLGLUCOSAMINYLTRANSFERASE SUBUNIT Y"/>
    <property type="match status" value="1"/>
</dbReference>
<dbReference type="PANTHER" id="PTHR39235">
    <property type="entry name" value="PHOSPHATIDYLINOSITOL N-ACETYLGLUCOSAMINYLTRANSFERASE SUBUNIT Y"/>
    <property type="match status" value="1"/>
</dbReference>
<organism evidence="2 3">
    <name type="scientific">Muntiacus reevesi</name>
    <name type="common">Reeves' muntjac</name>
    <name type="synonym">Cervus reevesi</name>
    <dbReference type="NCBI Taxonomy" id="9886"/>
    <lineage>
        <taxon>Eukaryota</taxon>
        <taxon>Metazoa</taxon>
        <taxon>Chordata</taxon>
        <taxon>Craniata</taxon>
        <taxon>Vertebrata</taxon>
        <taxon>Euteleostomi</taxon>
        <taxon>Mammalia</taxon>
        <taxon>Eutheria</taxon>
        <taxon>Laurasiatheria</taxon>
        <taxon>Artiodactyla</taxon>
        <taxon>Ruminantia</taxon>
        <taxon>Pecora</taxon>
        <taxon>Cervidae</taxon>
        <taxon>Muntiacinae</taxon>
        <taxon>Muntiacus</taxon>
    </lineage>
</organism>
<accession>A0A5J5N301</accession>
<sequence length="41" mass="4889">PQGCARTGSLRFYSQLLLVTVSVYVFFHLWTWTGITLFWHR</sequence>
<comment type="caution">
    <text evidence="2">The sequence shown here is derived from an EMBL/GenBank/DDBJ whole genome shotgun (WGS) entry which is preliminary data.</text>
</comment>
<dbReference type="GO" id="GO:0006506">
    <property type="term" value="P:GPI anchor biosynthetic process"/>
    <property type="evidence" value="ECO:0007669"/>
    <property type="project" value="TreeGrafter"/>
</dbReference>
<dbReference type="EMBL" id="VCEB01000001">
    <property type="protein sequence ID" value="KAB0387107.1"/>
    <property type="molecule type" value="Genomic_DNA"/>
</dbReference>
<keyword evidence="1" id="KW-0812">Transmembrane</keyword>
<gene>
    <name evidence="2" type="ORF">FD755_002063</name>
</gene>
<reference evidence="2 3" key="1">
    <citation type="submission" date="2019-06" db="EMBL/GenBank/DDBJ databases">
        <title>Discovery of a novel chromosome fission-fusion reversal in muntjac.</title>
        <authorList>
            <person name="Mudd A.B."/>
            <person name="Bredeson J.V."/>
            <person name="Baum R."/>
            <person name="Hockemeyer D."/>
            <person name="Rokhsar D.S."/>
        </authorList>
    </citation>
    <scope>NUCLEOTIDE SEQUENCE [LARGE SCALE GENOMIC DNA]</scope>
    <source>
        <strain evidence="2">UCam_UCB_Mr</strain>
        <tissue evidence="2">Fibroblast cell line</tissue>
    </source>
</reference>
<protein>
    <submittedName>
        <fullName evidence="2">Uncharacterized protein</fullName>
    </submittedName>
</protein>
<evidence type="ECO:0000256" key="1">
    <source>
        <dbReference type="SAM" id="Phobius"/>
    </source>
</evidence>
<evidence type="ECO:0000313" key="2">
    <source>
        <dbReference type="EMBL" id="KAB0387107.1"/>
    </source>
</evidence>
<keyword evidence="3" id="KW-1185">Reference proteome</keyword>
<proteinExistence type="predicted"/>
<dbReference type="GO" id="GO:0000506">
    <property type="term" value="C:glycosylphosphatidylinositol-N-acetylglucosaminyltransferase (GPI-GnT) complex"/>
    <property type="evidence" value="ECO:0007669"/>
    <property type="project" value="TreeGrafter"/>
</dbReference>